<dbReference type="EMBL" id="LFIW01000399">
    <property type="protein sequence ID" value="KZL86673.1"/>
    <property type="molecule type" value="Genomic_DNA"/>
</dbReference>
<comment type="caution">
    <text evidence="2">The sequence shown here is derived from an EMBL/GenBank/DDBJ whole genome shotgun (WGS) entry which is preliminary data.</text>
</comment>
<keyword evidence="3" id="KW-1185">Reference proteome</keyword>
<evidence type="ECO:0000313" key="3">
    <source>
        <dbReference type="Proteomes" id="UP000076584"/>
    </source>
</evidence>
<dbReference type="Proteomes" id="UP000076584">
    <property type="component" value="Unassembled WGS sequence"/>
</dbReference>
<gene>
    <name evidence="2" type="ORF">CI238_04254</name>
</gene>
<evidence type="ECO:0000256" key="1">
    <source>
        <dbReference type="SAM" id="MobiDB-lite"/>
    </source>
</evidence>
<accession>A0A162P4L0</accession>
<organism evidence="2 3">
    <name type="scientific">Colletotrichum incanum</name>
    <name type="common">Soybean anthracnose fungus</name>
    <dbReference type="NCBI Taxonomy" id="1573173"/>
    <lineage>
        <taxon>Eukaryota</taxon>
        <taxon>Fungi</taxon>
        <taxon>Dikarya</taxon>
        <taxon>Ascomycota</taxon>
        <taxon>Pezizomycotina</taxon>
        <taxon>Sordariomycetes</taxon>
        <taxon>Hypocreomycetidae</taxon>
        <taxon>Glomerellales</taxon>
        <taxon>Glomerellaceae</taxon>
        <taxon>Colletotrichum</taxon>
        <taxon>Colletotrichum spaethianum species complex</taxon>
    </lineage>
</organism>
<feature type="region of interest" description="Disordered" evidence="1">
    <location>
        <begin position="158"/>
        <end position="179"/>
    </location>
</feature>
<evidence type="ECO:0000313" key="2">
    <source>
        <dbReference type="EMBL" id="KZL86673.1"/>
    </source>
</evidence>
<proteinExistence type="predicted"/>
<reference evidence="2 3" key="1">
    <citation type="submission" date="2015-06" db="EMBL/GenBank/DDBJ databases">
        <title>Survival trade-offs in plant roots during colonization by closely related pathogenic and mutualistic fungi.</title>
        <authorList>
            <person name="Hacquard S."/>
            <person name="Kracher B."/>
            <person name="Hiruma K."/>
            <person name="Weinman A."/>
            <person name="Muench P."/>
            <person name="Garrido Oter R."/>
            <person name="Ver Loren van Themaat E."/>
            <person name="Dallerey J.-F."/>
            <person name="Damm U."/>
            <person name="Henrissat B."/>
            <person name="Lespinet O."/>
            <person name="Thon M."/>
            <person name="Kemen E."/>
            <person name="McHardy A.C."/>
            <person name="Schulze-Lefert P."/>
            <person name="O'Connell R.J."/>
        </authorList>
    </citation>
    <scope>NUCLEOTIDE SEQUENCE [LARGE SCALE GENOMIC DNA]</scope>
    <source>
        <strain evidence="2 3">MAFF 238704</strain>
    </source>
</reference>
<protein>
    <submittedName>
        <fullName evidence="2">Uncharacterized protein</fullName>
    </submittedName>
</protein>
<feature type="region of interest" description="Disordered" evidence="1">
    <location>
        <begin position="199"/>
        <end position="226"/>
    </location>
</feature>
<feature type="non-terminal residue" evidence="2">
    <location>
        <position position="1"/>
    </location>
</feature>
<dbReference type="AlphaFoldDB" id="A0A162P4L0"/>
<sequence length="457" mass="48138">LPIDPLAQPVNVEEPPILVLIHVRTIHLHASLPVVGQPLRDGKVRHLVEVRREQRPALVDCDQVVQARVRDGRAVLRRRAPPDLVHDDKRPRRSAAQDLRRLHHLDHEGALVAVQVVGGPDAAEDGVDDTQLGVVGGHVATDLREDSDERVLPQERAFAGHVGPRDEPQSSNGAPAAADEAVVADEGAPLLVESALDGRVPATDDGMGRRVVEEGPGEPLLDSELGEGGGNVELVEDGGVATQLDEVQHDSGAQGVEDALLLGADAMPGVLELLAETRPFRGVKGARRLAGAQGSDVGGDGARVSALDMTEVAEGRAPAERERGCTVFVTEGLRESFLLGVQGGEVSVELSEDRTGLGPHDPGLVVVGVCLSDRGGALLLRGALGEDSSIVLCALGGDNLLGEGHHLSRLALFHLVLVDNTLLVDGFLDSAREPQGALEAQPRRHMRKAVGFIGSFC</sequence>
<name>A0A162P4L0_COLIC</name>